<reference evidence="2" key="1">
    <citation type="journal article" date="2019" name="Int. J. Syst. Evol. Microbiol.">
        <title>The Global Catalogue of Microorganisms (GCM) 10K type strain sequencing project: providing services to taxonomists for standard genome sequencing and annotation.</title>
        <authorList>
            <consortium name="The Broad Institute Genomics Platform"/>
            <consortium name="The Broad Institute Genome Sequencing Center for Infectious Disease"/>
            <person name="Wu L."/>
            <person name="Ma J."/>
        </authorList>
    </citation>
    <scope>NUCLEOTIDE SEQUENCE [LARGE SCALE GENOMIC DNA]</scope>
    <source>
        <strain evidence="2">CCM 7282</strain>
    </source>
</reference>
<evidence type="ECO:0000313" key="2">
    <source>
        <dbReference type="Proteomes" id="UP000619534"/>
    </source>
</evidence>
<keyword evidence="2" id="KW-1185">Reference proteome</keyword>
<accession>A0ABQ1NEQ1</accession>
<name>A0ABQ1NEQ1_9BACI</name>
<proteinExistence type="predicted"/>
<evidence type="ECO:0000313" key="1">
    <source>
        <dbReference type="EMBL" id="GGC74802.1"/>
    </source>
</evidence>
<sequence length="58" mass="6439">MMIPNPTMTKNMIANKIGNAFFISRATFTPFLTNNTTENIITLVIGKINVFFANANQS</sequence>
<dbReference type="Proteomes" id="UP000619534">
    <property type="component" value="Unassembled WGS sequence"/>
</dbReference>
<organism evidence="1 2">
    <name type="scientific">Thalassobacillus devorans</name>
    <dbReference type="NCBI Taxonomy" id="279813"/>
    <lineage>
        <taxon>Bacteria</taxon>
        <taxon>Bacillati</taxon>
        <taxon>Bacillota</taxon>
        <taxon>Bacilli</taxon>
        <taxon>Bacillales</taxon>
        <taxon>Bacillaceae</taxon>
        <taxon>Thalassobacillus</taxon>
    </lineage>
</organism>
<comment type="caution">
    <text evidence="1">The sequence shown here is derived from an EMBL/GenBank/DDBJ whole genome shotgun (WGS) entry which is preliminary data.</text>
</comment>
<protein>
    <submittedName>
        <fullName evidence="1">Uncharacterized protein</fullName>
    </submittedName>
</protein>
<dbReference type="EMBL" id="BMCJ01000001">
    <property type="protein sequence ID" value="GGC74802.1"/>
    <property type="molecule type" value="Genomic_DNA"/>
</dbReference>
<gene>
    <name evidence="1" type="ORF">GCM10007216_01760</name>
</gene>